<organism evidence="8 9">
    <name type="scientific">Kroppenstedtia eburnea</name>
    <dbReference type="NCBI Taxonomy" id="714067"/>
    <lineage>
        <taxon>Bacteria</taxon>
        <taxon>Bacillati</taxon>
        <taxon>Bacillota</taxon>
        <taxon>Bacilli</taxon>
        <taxon>Bacillales</taxon>
        <taxon>Thermoactinomycetaceae</taxon>
        <taxon>Kroppenstedtia</taxon>
    </lineage>
</organism>
<evidence type="ECO:0000256" key="1">
    <source>
        <dbReference type="ARBA" id="ARBA00006432"/>
    </source>
</evidence>
<dbReference type="SUPFAM" id="SSF56801">
    <property type="entry name" value="Acetyl-CoA synthetase-like"/>
    <property type="match status" value="1"/>
</dbReference>
<dbReference type="CDD" id="cd05972">
    <property type="entry name" value="MACS_like"/>
    <property type="match status" value="1"/>
</dbReference>
<feature type="region of interest" description="Disordered" evidence="5">
    <location>
        <begin position="43"/>
        <end position="84"/>
    </location>
</feature>
<dbReference type="Pfam" id="PF00501">
    <property type="entry name" value="AMP-binding"/>
    <property type="match status" value="1"/>
</dbReference>
<dbReference type="GO" id="GO:0005524">
    <property type="term" value="F:ATP binding"/>
    <property type="evidence" value="ECO:0007669"/>
    <property type="project" value="UniProtKB-KW"/>
</dbReference>
<keyword evidence="9" id="KW-1185">Reference proteome</keyword>
<evidence type="ECO:0000259" key="6">
    <source>
        <dbReference type="Pfam" id="PF00501"/>
    </source>
</evidence>
<dbReference type="Proteomes" id="UP000186795">
    <property type="component" value="Unassembled WGS sequence"/>
</dbReference>
<evidence type="ECO:0000256" key="5">
    <source>
        <dbReference type="SAM" id="MobiDB-lite"/>
    </source>
</evidence>
<gene>
    <name evidence="8" type="ORF">SAMN05421790_10391</name>
</gene>
<dbReference type="InterPro" id="IPR051087">
    <property type="entry name" value="Mitochondrial_ACSM"/>
</dbReference>
<dbReference type="Gene3D" id="3.30.300.30">
    <property type="match status" value="1"/>
</dbReference>
<proteinExistence type="inferred from homology"/>
<name>A0A1N7KI99_9BACL</name>
<feature type="compositionally biased region" description="Basic and acidic residues" evidence="5">
    <location>
        <begin position="60"/>
        <end position="73"/>
    </location>
</feature>
<dbReference type="GO" id="GO:0006637">
    <property type="term" value="P:acyl-CoA metabolic process"/>
    <property type="evidence" value="ECO:0007669"/>
    <property type="project" value="TreeGrafter"/>
</dbReference>
<dbReference type="EMBL" id="FTOD01000003">
    <property type="protein sequence ID" value="SIS61342.1"/>
    <property type="molecule type" value="Genomic_DNA"/>
</dbReference>
<sequence>MTDDAISVMTQMCLVIKFPQECETRCENNRGRVGFHMETLAGQNNGRTCETPSRPARPRTKIDQTRPRKEGRTRSSAQNNPGTNRFWEGAGLQLFIPEYYNMAMDVDRHAETGRVAIRWENDRGEKRDVSYLELKEESDRVARGLLASGLQKGDRIMILLPRIPEAYVAYLGALKAGLAVLPGSEMLQPSDISYRIRHAQAQAVIFDSSLRERVETARENCTRLRYGWVHGGNVEGWESFSRLGAGVTDVELPKTRSDDVAFISYTSGTTGGPKGVIHHHSWAVAHQAVAARQWLGVRPGDTVWATAGPGWAKWVWSPFISTLGSGATGLVYQGRFDASRYLSLIEEYQVNVLCCTPTEYRMMAKADDLERYRLSSLRSAVSAGEPLNREVIETFRRYFNIQVRDGYGQTENTLLAATLEGMEIKPGSMGKPTPGNRVTLIDENGDPVPVGEVGDIAVHRDAPALFKGYYQDPERTDRAFRGEWYLTGDQARQDEDGYLWFEGRSDDIIISSGYTIGPFEVEDALVKHPAVRECAVVASPDPVRGAIVKAFVVLKEGRDPSDELVRQLQEHVKKVTAPYKYPREIDFVTDLPKTTSGKIRRVELRNREYERKRVQP</sequence>
<evidence type="ECO:0000256" key="4">
    <source>
        <dbReference type="ARBA" id="ARBA00022840"/>
    </source>
</evidence>
<dbReference type="GO" id="GO:0004321">
    <property type="term" value="F:fatty-acyl-CoA synthase activity"/>
    <property type="evidence" value="ECO:0007669"/>
    <property type="project" value="TreeGrafter"/>
</dbReference>
<evidence type="ECO:0000256" key="2">
    <source>
        <dbReference type="ARBA" id="ARBA00022598"/>
    </source>
</evidence>
<keyword evidence="3" id="KW-0547">Nucleotide-binding</keyword>
<dbReference type="AlphaFoldDB" id="A0A1N7KI99"/>
<dbReference type="InterPro" id="IPR025110">
    <property type="entry name" value="AMP-bd_C"/>
</dbReference>
<dbReference type="GO" id="GO:0016405">
    <property type="term" value="F:CoA-ligase activity"/>
    <property type="evidence" value="ECO:0007669"/>
    <property type="project" value="UniProtKB-ARBA"/>
</dbReference>
<evidence type="ECO:0000256" key="3">
    <source>
        <dbReference type="ARBA" id="ARBA00022741"/>
    </source>
</evidence>
<protein>
    <submittedName>
        <fullName evidence="8">Acetyl-CoA synthetase</fullName>
    </submittedName>
</protein>
<comment type="similarity">
    <text evidence="1">Belongs to the ATP-dependent AMP-binding enzyme family.</text>
</comment>
<accession>A0A1N7KI99</accession>
<keyword evidence="4" id="KW-0067">ATP-binding</keyword>
<dbReference type="FunFam" id="3.30.300.30:FF:000005">
    <property type="entry name" value="Acyl-coenzyme A synthetase ACSM5, mitochondrial"/>
    <property type="match status" value="1"/>
</dbReference>
<dbReference type="GO" id="GO:0015645">
    <property type="term" value="F:fatty acid ligase activity"/>
    <property type="evidence" value="ECO:0007669"/>
    <property type="project" value="TreeGrafter"/>
</dbReference>
<evidence type="ECO:0000313" key="8">
    <source>
        <dbReference type="EMBL" id="SIS61342.1"/>
    </source>
</evidence>
<dbReference type="GO" id="GO:0006633">
    <property type="term" value="P:fatty acid biosynthetic process"/>
    <property type="evidence" value="ECO:0007669"/>
    <property type="project" value="TreeGrafter"/>
</dbReference>
<dbReference type="InterPro" id="IPR045851">
    <property type="entry name" value="AMP-bd_C_sf"/>
</dbReference>
<dbReference type="InterPro" id="IPR020845">
    <property type="entry name" value="AMP-binding_CS"/>
</dbReference>
<evidence type="ECO:0000259" key="7">
    <source>
        <dbReference type="Pfam" id="PF13193"/>
    </source>
</evidence>
<feature type="domain" description="AMP-binding enzyme C-terminal" evidence="7">
    <location>
        <begin position="520"/>
        <end position="598"/>
    </location>
</feature>
<feature type="compositionally biased region" description="Polar residues" evidence="5">
    <location>
        <begin position="74"/>
        <end position="83"/>
    </location>
</feature>
<dbReference type="Pfam" id="PF13193">
    <property type="entry name" value="AMP-binding_C"/>
    <property type="match status" value="1"/>
</dbReference>
<evidence type="ECO:0000313" key="9">
    <source>
        <dbReference type="Proteomes" id="UP000186795"/>
    </source>
</evidence>
<dbReference type="PROSITE" id="PS00455">
    <property type="entry name" value="AMP_BINDING"/>
    <property type="match status" value="1"/>
</dbReference>
<dbReference type="Gene3D" id="3.40.50.12780">
    <property type="entry name" value="N-terminal domain of ligase-like"/>
    <property type="match status" value="1"/>
</dbReference>
<keyword evidence="2" id="KW-0436">Ligase</keyword>
<dbReference type="InterPro" id="IPR000873">
    <property type="entry name" value="AMP-dep_synth/lig_dom"/>
</dbReference>
<reference evidence="9" key="1">
    <citation type="submission" date="2017-01" db="EMBL/GenBank/DDBJ databases">
        <authorList>
            <person name="Varghese N."/>
            <person name="Submissions S."/>
        </authorList>
    </citation>
    <scope>NUCLEOTIDE SEQUENCE [LARGE SCALE GENOMIC DNA]</scope>
    <source>
        <strain evidence="9">DSM 45196</strain>
    </source>
</reference>
<dbReference type="PANTHER" id="PTHR43605:SF10">
    <property type="entry name" value="ACYL-COA SYNTHETASE MEDIUM CHAIN FAMILY MEMBER 3"/>
    <property type="match status" value="1"/>
</dbReference>
<feature type="domain" description="AMP-dependent synthetase/ligase" evidence="6">
    <location>
        <begin position="113"/>
        <end position="470"/>
    </location>
</feature>
<dbReference type="InterPro" id="IPR042099">
    <property type="entry name" value="ANL_N_sf"/>
</dbReference>
<dbReference type="PANTHER" id="PTHR43605">
    <property type="entry name" value="ACYL-COENZYME A SYNTHETASE"/>
    <property type="match status" value="1"/>
</dbReference>